<evidence type="ECO:0000256" key="1">
    <source>
        <dbReference type="ARBA" id="ARBA00004706"/>
    </source>
</evidence>
<comment type="function">
    <text evidence="4">Catalyzes two reactions in de novo purine nucleotide biosynthesis. Catalyzes the breakdown of 5-aminoimidazole- (N-succinylocarboxamide) ribotide (SAICAR or 2-[5-amino-1-(5-phospho-beta-D-ribosyl)imidazole-4-carboxamido]succinate) to 5-aminoimidazole-4-carboxamide ribotide (AICAR or 5-amino-1-(5-phospho-beta-D-ribosyl)imidazole-4-carboxamide) and fumarate, and of adenylosuccinate (ADS or N(6)-(1,2-dicarboxyethyl)-AMP) to adenosine monophosphate (AMP) and fumarate.</text>
</comment>
<dbReference type="GO" id="GO:0004018">
    <property type="term" value="F:N6-(1,2-dicarboxyethyl)AMP AMP-lyase (fumarate-forming) activity"/>
    <property type="evidence" value="ECO:0007669"/>
    <property type="project" value="InterPro"/>
</dbReference>
<dbReference type="InterPro" id="IPR020557">
    <property type="entry name" value="Fumarate_lyase_CS"/>
</dbReference>
<dbReference type="InterPro" id="IPR013539">
    <property type="entry name" value="PurB_C"/>
</dbReference>
<evidence type="ECO:0000256" key="2">
    <source>
        <dbReference type="ARBA" id="ARBA00004734"/>
    </source>
</evidence>
<dbReference type="InterPro" id="IPR024083">
    <property type="entry name" value="Fumarase/histidase_N"/>
</dbReference>
<dbReference type="EMBL" id="MFJJ01000048">
    <property type="protein sequence ID" value="OGG13114.1"/>
    <property type="molecule type" value="Genomic_DNA"/>
</dbReference>
<dbReference type="Gene3D" id="1.20.200.10">
    <property type="entry name" value="Fumarase/aspartase (Central domain)"/>
    <property type="match status" value="1"/>
</dbReference>
<dbReference type="Gene3D" id="1.10.40.30">
    <property type="entry name" value="Fumarase/aspartase (C-terminal domain)"/>
    <property type="match status" value="1"/>
</dbReference>
<dbReference type="PANTHER" id="PTHR43411">
    <property type="entry name" value="ADENYLOSUCCINATE LYASE"/>
    <property type="match status" value="1"/>
</dbReference>
<comment type="caution">
    <text evidence="7">The sequence shown here is derived from an EMBL/GenBank/DDBJ whole genome shotgun (WGS) entry which is preliminary data.</text>
</comment>
<dbReference type="GO" id="GO:0006188">
    <property type="term" value="P:IMP biosynthetic process"/>
    <property type="evidence" value="ECO:0007669"/>
    <property type="project" value="InterPro"/>
</dbReference>
<sequence length="471" mass="53203">MINWEENTPLVALTHLDGRNAHKLSSLRPYFSEFAWMKLRLRVMASYTKEIAARLSGTKLSTSDTRRLQSLIDSFFLKDARAVVTIEKRVNHDLKALELYCSDSLERRGLSRLIPYLNLGIGSEDINSIALARLLKTSRGEVLIPALKKVSFSLSDLCQKEINTSMVARTHAQPANVTTFGKEVANSLSRLCDELEIFFSHSFTAKCSGEVGSYQAYLGVDPSVDWIAFTDRFIRSFGLTPSHHATQIAPYDNITRYFQSLFRINTILIDFCKNMWLYVLLGYLRVKKIEKEVGSAGMPHKVNPIYFEGAEGGLEMANGSIETFVRTLPINRLNRDFSDSTIRRNIVLPLAYSLLSYQSIIDALCRIEVDTEAIATDLKNHKEVWLETVKSYGITHGISDMYDRLKKETRGRVLSAGDLEEIVRSLPLKLSDKRELLTLCNDSQNPYPARIVEEAVGKAKRLLSSENSTIL</sequence>
<reference evidence="7 8" key="1">
    <citation type="journal article" date="2016" name="Nat. Commun.">
        <title>Thousands of microbial genomes shed light on interconnected biogeochemical processes in an aquifer system.</title>
        <authorList>
            <person name="Anantharaman K."/>
            <person name="Brown C.T."/>
            <person name="Hug L.A."/>
            <person name="Sharon I."/>
            <person name="Castelle C.J."/>
            <person name="Probst A.J."/>
            <person name="Thomas B.C."/>
            <person name="Singh A."/>
            <person name="Wilkins M.J."/>
            <person name="Karaoz U."/>
            <person name="Brodie E.L."/>
            <person name="Williams K.H."/>
            <person name="Hubbard S.S."/>
            <person name="Banfield J.F."/>
        </authorList>
    </citation>
    <scope>NUCLEOTIDE SEQUENCE [LARGE SCALE GENOMIC DNA]</scope>
</reference>
<dbReference type="Proteomes" id="UP000177416">
    <property type="component" value="Unassembled WGS sequence"/>
</dbReference>
<protein>
    <recommendedName>
        <fullName evidence="9">Adenylosuccinate lyase</fullName>
    </recommendedName>
</protein>
<dbReference type="Pfam" id="PF00206">
    <property type="entry name" value="Lyase_1"/>
    <property type="match status" value="1"/>
</dbReference>
<evidence type="ECO:0000256" key="4">
    <source>
        <dbReference type="ARBA" id="ARBA00025012"/>
    </source>
</evidence>
<evidence type="ECO:0008006" key="9">
    <source>
        <dbReference type="Google" id="ProtNLM"/>
    </source>
</evidence>
<evidence type="ECO:0000259" key="5">
    <source>
        <dbReference type="Pfam" id="PF00206"/>
    </source>
</evidence>
<name>A0A1F5ZLB6_9BACT</name>
<keyword evidence="3" id="KW-0658">Purine biosynthesis</keyword>
<evidence type="ECO:0000313" key="8">
    <source>
        <dbReference type="Proteomes" id="UP000177416"/>
    </source>
</evidence>
<comment type="pathway">
    <text evidence="1">Purine metabolism; IMP biosynthesis via de novo pathway; 5-amino-1-(5-phospho-D-ribosyl)imidazole-4-carboxamide from 5-amino-1-(5-phospho-D-ribosyl)imidazole-4-carboxylate: step 2/2.</text>
</comment>
<evidence type="ECO:0000313" key="7">
    <source>
        <dbReference type="EMBL" id="OGG13114.1"/>
    </source>
</evidence>
<evidence type="ECO:0000259" key="6">
    <source>
        <dbReference type="Pfam" id="PF08328"/>
    </source>
</evidence>
<dbReference type="PRINTS" id="PR00149">
    <property type="entry name" value="FUMRATELYASE"/>
</dbReference>
<dbReference type="InterPro" id="IPR022761">
    <property type="entry name" value="Fumarate_lyase_N"/>
</dbReference>
<dbReference type="PROSITE" id="PS00163">
    <property type="entry name" value="FUMARATE_LYASES"/>
    <property type="match status" value="1"/>
</dbReference>
<dbReference type="AlphaFoldDB" id="A0A1F5ZLB6"/>
<dbReference type="Gene3D" id="1.10.275.10">
    <property type="entry name" value="Fumarase/aspartase (N-terminal domain)"/>
    <property type="match status" value="1"/>
</dbReference>
<feature type="domain" description="Fumarate lyase N-terminal" evidence="5">
    <location>
        <begin position="42"/>
        <end position="311"/>
    </location>
</feature>
<dbReference type="InterPro" id="IPR047136">
    <property type="entry name" value="PurB_bact"/>
</dbReference>
<dbReference type="InterPro" id="IPR000362">
    <property type="entry name" value="Fumarate_lyase_fam"/>
</dbReference>
<dbReference type="SUPFAM" id="SSF48557">
    <property type="entry name" value="L-aspartase-like"/>
    <property type="match status" value="1"/>
</dbReference>
<comment type="pathway">
    <text evidence="2">Purine metabolism; AMP biosynthesis via de novo pathway; AMP from IMP: step 2/2.</text>
</comment>
<gene>
    <name evidence="7" type="ORF">A2875_00225</name>
</gene>
<organism evidence="7 8">
    <name type="scientific">Candidatus Gottesmanbacteria bacterium RIFCSPHIGHO2_01_FULL_46_14</name>
    <dbReference type="NCBI Taxonomy" id="1798380"/>
    <lineage>
        <taxon>Bacteria</taxon>
        <taxon>Candidatus Gottesmaniibacteriota</taxon>
    </lineage>
</organism>
<evidence type="ECO:0000256" key="3">
    <source>
        <dbReference type="ARBA" id="ARBA00022755"/>
    </source>
</evidence>
<accession>A0A1F5ZLB6</accession>
<dbReference type="Pfam" id="PF08328">
    <property type="entry name" value="ASL_C"/>
    <property type="match status" value="1"/>
</dbReference>
<feature type="domain" description="Adenylosuccinate lyase PurB C-terminal" evidence="6">
    <location>
        <begin position="332"/>
        <end position="440"/>
    </location>
</feature>
<proteinExistence type="predicted"/>
<dbReference type="InterPro" id="IPR008948">
    <property type="entry name" value="L-Aspartase-like"/>
</dbReference>
<dbReference type="PANTHER" id="PTHR43411:SF1">
    <property type="entry name" value="ADENYLOSUCCINATE LYASE"/>
    <property type="match status" value="1"/>
</dbReference>